<evidence type="ECO:0000313" key="2">
    <source>
        <dbReference type="Proteomes" id="UP000217446"/>
    </source>
</evidence>
<organism evidence="1 2">
    <name type="scientific">Streptomyces olivochromogenes</name>
    <dbReference type="NCBI Taxonomy" id="1963"/>
    <lineage>
        <taxon>Bacteria</taxon>
        <taxon>Bacillati</taxon>
        <taxon>Actinomycetota</taxon>
        <taxon>Actinomycetes</taxon>
        <taxon>Kitasatosporales</taxon>
        <taxon>Streptomycetaceae</taxon>
        <taxon>Streptomyces</taxon>
    </lineage>
</organism>
<reference evidence="2" key="1">
    <citation type="submission" date="2017-05" db="EMBL/GenBank/DDBJ databases">
        <title>Streptomyces olivochromogenes NBRC 3561 whole genome shotgun sequence.</title>
        <authorList>
            <person name="Dohra H."/>
            <person name="Kodani S."/>
        </authorList>
    </citation>
    <scope>NUCLEOTIDE SEQUENCE [LARGE SCALE GENOMIC DNA]</scope>
    <source>
        <strain evidence="2">NBRC 3561</strain>
    </source>
</reference>
<protein>
    <submittedName>
        <fullName evidence="1">Uncharacterized protein</fullName>
    </submittedName>
</protein>
<comment type="caution">
    <text evidence="1">The sequence shown here is derived from an EMBL/GenBank/DDBJ whole genome shotgun (WGS) entry which is preliminary data.</text>
</comment>
<gene>
    <name evidence="1" type="ORF">SO3561_10478</name>
</gene>
<sequence length="81" mass="8986">MADNTLHLKYEQIDLRTSNLSGALLGLSDRLRAFARGTVLYSGDELFDRAQEMNAIVARCAALDAMRQAYRDLVPDVPEDG</sequence>
<dbReference type="Proteomes" id="UP000217446">
    <property type="component" value="Unassembled WGS sequence"/>
</dbReference>
<dbReference type="AlphaFoldDB" id="A0A286PH74"/>
<keyword evidence="2" id="KW-1185">Reference proteome</keyword>
<name>A0A286PH74_STROL</name>
<accession>A0A286PH74</accession>
<proteinExistence type="predicted"/>
<evidence type="ECO:0000313" key="1">
    <source>
        <dbReference type="EMBL" id="GAX58903.1"/>
    </source>
</evidence>
<dbReference type="EMBL" id="BDQI01000070">
    <property type="protein sequence ID" value="GAX58903.1"/>
    <property type="molecule type" value="Genomic_DNA"/>
</dbReference>
<dbReference type="RefSeq" id="WP_067385856.1">
    <property type="nucleotide sequence ID" value="NZ_BDQI01000070.1"/>
</dbReference>